<keyword evidence="2" id="KW-1185">Reference proteome</keyword>
<dbReference type="EMBL" id="CAKJTG010000002">
    <property type="protein sequence ID" value="CAG9606586.1"/>
    <property type="molecule type" value="Genomic_DNA"/>
</dbReference>
<dbReference type="SUPFAM" id="SSF88713">
    <property type="entry name" value="Glycoside hydrolase/deacetylase"/>
    <property type="match status" value="1"/>
</dbReference>
<dbReference type="AlphaFoldDB" id="A0A9C7L8L6"/>
<dbReference type="InterPro" id="IPR011330">
    <property type="entry name" value="Glyco_hydro/deAcase_b/a-brl"/>
</dbReference>
<dbReference type="Proteomes" id="UP000789845">
    <property type="component" value="Unassembled WGS sequence"/>
</dbReference>
<dbReference type="RefSeq" id="WP_290369470.1">
    <property type="nucleotide sequence ID" value="NZ_CAKJTG010000002.1"/>
</dbReference>
<dbReference type="GO" id="GO:0005975">
    <property type="term" value="P:carbohydrate metabolic process"/>
    <property type="evidence" value="ECO:0007669"/>
    <property type="project" value="InterPro"/>
</dbReference>
<dbReference type="Gene3D" id="3.20.20.370">
    <property type="entry name" value="Glycoside hydrolase/deacetylase"/>
    <property type="match status" value="1"/>
</dbReference>
<evidence type="ECO:0000313" key="1">
    <source>
        <dbReference type="EMBL" id="CAG9606586.1"/>
    </source>
</evidence>
<proteinExistence type="predicted"/>
<accession>A0A9C7L8L6</accession>
<protein>
    <recommendedName>
        <fullName evidence="3">DUF2334 domain-containing protein</fullName>
    </recommendedName>
</protein>
<dbReference type="InterPro" id="IPR018763">
    <property type="entry name" value="DUF2334"/>
</dbReference>
<evidence type="ECO:0008006" key="3">
    <source>
        <dbReference type="Google" id="ProtNLM"/>
    </source>
</evidence>
<name>A0A9C7L8L6_9BACI</name>
<organism evidence="1 2">
    <name type="scientific">Pseudoneobacillus rhizosphaerae</name>
    <dbReference type="NCBI Taxonomy" id="2880968"/>
    <lineage>
        <taxon>Bacteria</taxon>
        <taxon>Bacillati</taxon>
        <taxon>Bacillota</taxon>
        <taxon>Bacilli</taxon>
        <taxon>Bacillales</taxon>
        <taxon>Bacillaceae</taxon>
        <taxon>Pseudoneobacillus</taxon>
    </lineage>
</organism>
<reference evidence="1" key="1">
    <citation type="submission" date="2021-10" db="EMBL/GenBank/DDBJ databases">
        <authorList>
            <person name="Criscuolo A."/>
        </authorList>
    </citation>
    <scope>NUCLEOTIDE SEQUENCE</scope>
    <source>
        <strain evidence="1">CIP111885</strain>
    </source>
</reference>
<dbReference type="Pfam" id="PF10096">
    <property type="entry name" value="DUF2334"/>
    <property type="match status" value="1"/>
</dbReference>
<gene>
    <name evidence="1" type="ORF">NEOCIP111885_00274</name>
</gene>
<comment type="caution">
    <text evidence="1">The sequence shown here is derived from an EMBL/GenBank/DDBJ whole genome shotgun (WGS) entry which is preliminary data.</text>
</comment>
<sequence length="245" mass="28882">MFAKYIIRLDDIAENMNNSNFFLLKDIFIKNNIQPLIGVIPNNQDEELLRYPKSEFDFWQEIRELQRLGWNIAVHGYNHKFETNSSGILGINKRSEFAGLALEKQNEKIIKAIKVFNENKINIDAFMAPAHSYDINTLRCLFDNQINSITDGYGIFPYKKEGIVFVPQLFSKPRKMPFGIYTFCFHPNDMTIDQINELDIFIKRNRNNIITFNNVINKYNNSMYKIVINSLIEKLVKSYRIYRAR</sequence>
<evidence type="ECO:0000313" key="2">
    <source>
        <dbReference type="Proteomes" id="UP000789845"/>
    </source>
</evidence>